<name>W9V7N2_9GAMM</name>
<feature type="transmembrane region" description="Helical" evidence="2">
    <location>
        <begin position="256"/>
        <end position="279"/>
    </location>
</feature>
<proteinExistence type="predicted"/>
<keyword evidence="2" id="KW-0472">Membrane</keyword>
<reference evidence="3 4" key="2">
    <citation type="journal article" date="2015" name="Syst. Appl. Microbiol.">
        <title>Nitrincola nitratireducens sp. nov. isolated from a haloalkaline crater lake.</title>
        <authorList>
            <person name="Singh A."/>
            <person name="Vaidya B."/>
            <person name="Tanuku N.R."/>
            <person name="Pinnaka A.K."/>
        </authorList>
    </citation>
    <scope>NUCLEOTIDE SEQUENCE [LARGE SCALE GENOMIC DNA]</scope>
    <source>
        <strain evidence="3 4">AK23</strain>
    </source>
</reference>
<dbReference type="STRING" id="1229521.D791_00223"/>
<evidence type="ECO:0000256" key="1">
    <source>
        <dbReference type="SAM" id="MobiDB-lite"/>
    </source>
</evidence>
<keyword evidence="4" id="KW-1185">Reference proteome</keyword>
<organism evidence="3 4">
    <name type="scientific">Nitrincola nitratireducens</name>
    <dbReference type="NCBI Taxonomy" id="1229521"/>
    <lineage>
        <taxon>Bacteria</taxon>
        <taxon>Pseudomonadati</taxon>
        <taxon>Pseudomonadota</taxon>
        <taxon>Gammaproteobacteria</taxon>
        <taxon>Oceanospirillales</taxon>
        <taxon>Oceanospirillaceae</taxon>
        <taxon>Nitrincola</taxon>
    </lineage>
</organism>
<keyword evidence="2" id="KW-0812">Transmembrane</keyword>
<dbReference type="PATRIC" id="fig|1229521.3.peg.231"/>
<dbReference type="AlphaFoldDB" id="W9V7N2"/>
<feature type="region of interest" description="Disordered" evidence="1">
    <location>
        <begin position="162"/>
        <end position="186"/>
    </location>
</feature>
<protein>
    <submittedName>
        <fullName evidence="3">Uncharacterized protein</fullName>
    </submittedName>
</protein>
<feature type="transmembrane region" description="Helical" evidence="2">
    <location>
        <begin position="285"/>
        <end position="310"/>
    </location>
</feature>
<dbReference type="EMBL" id="AONB01000001">
    <property type="protein sequence ID" value="EXJ12881.1"/>
    <property type="molecule type" value="Genomic_DNA"/>
</dbReference>
<comment type="caution">
    <text evidence="3">The sequence shown here is derived from an EMBL/GenBank/DDBJ whole genome shotgun (WGS) entry which is preliminary data.</text>
</comment>
<gene>
    <name evidence="3" type="ORF">D791_00223</name>
</gene>
<sequence length="328" mass="35755">MTNIILCNQSLRRDILSNTCGIESNLLYARQGTQPETLARFTPYAACEDFTPQDQHILSCLSAPNVSRELTNLSLSYGERNILAIADVSNRLNEYNIGLIGASTNVYVSRMGEFGQAVKEYQDALLTYRDTMRSGATPLSKMTAKHRAERSFDRMQVSYRHELSKVNSRSRASRRSTPLTSSTRGTNIARSSRNVASLNLNSRIEADNLVRFTQYAKFLGNGLTVIDFTSRVGHIHNSYEAGGEWERDLFIESSSFAASAVVGTGIAKAGLAGLAFLMVATPVGWVGLIVGGAAVAGTAAGASLGMNYLVKNNAGRFYDSILNTLRIR</sequence>
<dbReference type="Proteomes" id="UP000019464">
    <property type="component" value="Unassembled WGS sequence"/>
</dbReference>
<evidence type="ECO:0000256" key="2">
    <source>
        <dbReference type="SAM" id="Phobius"/>
    </source>
</evidence>
<keyword evidence="2" id="KW-1133">Transmembrane helix</keyword>
<evidence type="ECO:0000313" key="4">
    <source>
        <dbReference type="Proteomes" id="UP000019464"/>
    </source>
</evidence>
<reference evidence="4" key="1">
    <citation type="submission" date="2012-11" db="EMBL/GenBank/DDBJ databases">
        <authorList>
            <person name="Singh A."/>
            <person name="Pinnaka A.K."/>
            <person name="Vaidya B."/>
        </authorList>
    </citation>
    <scope>NUCLEOTIDE SEQUENCE [LARGE SCALE GENOMIC DNA]</scope>
    <source>
        <strain evidence="4">AK23</strain>
    </source>
</reference>
<accession>W9V7N2</accession>
<evidence type="ECO:0000313" key="3">
    <source>
        <dbReference type="EMBL" id="EXJ12881.1"/>
    </source>
</evidence>
<dbReference type="RefSeq" id="WP_036506646.1">
    <property type="nucleotide sequence ID" value="NZ_AONB01000001.1"/>
</dbReference>
<feature type="compositionally biased region" description="Low complexity" evidence="1">
    <location>
        <begin position="175"/>
        <end position="186"/>
    </location>
</feature>